<reference evidence="2" key="2">
    <citation type="submission" date="2016-05" db="EMBL/GenBank/DDBJ databases">
        <authorList>
            <person name="Lavstsen T."/>
            <person name="Jespersen J.S."/>
        </authorList>
    </citation>
    <scope>NUCLEOTIDE SEQUENCE [LARGE SCALE GENOMIC DNA]</scope>
</reference>
<sequence>MFSLFTVSSKMRIRGGCRGGPLFTTARFFCNSPVYSHRRGRKQQGATCLSVLPEANPMLPLGMLHQTEHTYRQPQKINVKMKTNRKKKNVQNSKNAKEKRTE</sequence>
<feature type="region of interest" description="Disordered" evidence="1">
    <location>
        <begin position="81"/>
        <end position="102"/>
    </location>
</feature>
<evidence type="ECO:0000256" key="1">
    <source>
        <dbReference type="SAM" id="MobiDB-lite"/>
    </source>
</evidence>
<evidence type="ECO:0000313" key="3">
    <source>
        <dbReference type="EMBL" id="SBS99106.1"/>
    </source>
</evidence>
<name>A0A1A8W3H5_PLAOA</name>
<accession>A0A1A8W3H5</accession>
<reference evidence="4 5" key="1">
    <citation type="submission" date="2016-05" db="EMBL/GenBank/DDBJ databases">
        <authorList>
            <person name="Naeem Raeece"/>
        </authorList>
    </citation>
    <scope>NUCLEOTIDE SEQUENCE [LARGE SCALE GENOMIC DNA]</scope>
</reference>
<dbReference type="Proteomes" id="UP000078560">
    <property type="component" value="Unassembled WGS sequence"/>
</dbReference>
<proteinExistence type="predicted"/>
<organism evidence="2 5">
    <name type="scientific">Plasmodium ovale curtisi</name>
    <dbReference type="NCBI Taxonomy" id="864141"/>
    <lineage>
        <taxon>Eukaryota</taxon>
        <taxon>Sar</taxon>
        <taxon>Alveolata</taxon>
        <taxon>Apicomplexa</taxon>
        <taxon>Aconoidasida</taxon>
        <taxon>Haemosporida</taxon>
        <taxon>Plasmodiidae</taxon>
        <taxon>Plasmodium</taxon>
        <taxon>Plasmodium (Plasmodium)</taxon>
    </lineage>
</organism>
<dbReference type="AlphaFoldDB" id="A0A1A8W3H5"/>
<dbReference type="EMBL" id="FLQV01001144">
    <property type="protein sequence ID" value="SBS99106.1"/>
    <property type="molecule type" value="Genomic_DNA"/>
</dbReference>
<dbReference type="EMBL" id="FLQU01000562">
    <property type="protein sequence ID" value="SBS87331.1"/>
    <property type="molecule type" value="Genomic_DNA"/>
</dbReference>
<evidence type="ECO:0000313" key="5">
    <source>
        <dbReference type="Proteomes" id="UP000078560"/>
    </source>
</evidence>
<evidence type="ECO:0000313" key="4">
    <source>
        <dbReference type="Proteomes" id="UP000078546"/>
    </source>
</evidence>
<evidence type="ECO:0000313" key="2">
    <source>
        <dbReference type="EMBL" id="SBS87331.1"/>
    </source>
</evidence>
<dbReference type="Proteomes" id="UP000078546">
    <property type="component" value="Unassembled WGS sequence"/>
</dbReference>
<protein>
    <submittedName>
        <fullName evidence="2">Uncharacterized protein</fullName>
    </submittedName>
</protein>
<gene>
    <name evidence="3" type="ORF">POVCU1_050760</name>
    <name evidence="2" type="ORF">POVCU2_0042100</name>
</gene>